<proteinExistence type="predicted"/>
<protein>
    <recommendedName>
        <fullName evidence="3">Lipoprotein</fullName>
    </recommendedName>
</protein>
<dbReference type="EMBL" id="CP010849">
    <property type="protein sequence ID" value="AJP03782.1"/>
    <property type="molecule type" value="Genomic_DNA"/>
</dbReference>
<evidence type="ECO:0000313" key="2">
    <source>
        <dbReference type="Proteomes" id="UP000032234"/>
    </source>
</evidence>
<sequence length="189" mass="21114">MKHPLLRSLSAVGVAAALALLTSCSEEEPGMSRELSDAVEKECAGRVAPQSLDLNLPEDIKSKASGNWYSNGNGSCWVSATEHGDTWWPFYLTVRTDRTHAAVAAVRDENCAEMRAEPERALAYTEGEGYCSAFRILPDSRDYRAYGAVGRYYVEMTVDGDRPLDDEMPPRVRERFARVMDDLREHYDG</sequence>
<evidence type="ECO:0008006" key="3">
    <source>
        <dbReference type="Google" id="ProtNLM"/>
    </source>
</evidence>
<name>A0A0C5FUP8_9ACTN</name>
<dbReference type="STRING" id="477245.TU94_22135"/>
<gene>
    <name evidence="1" type="ORF">TU94_22135</name>
</gene>
<reference evidence="1 2" key="1">
    <citation type="submission" date="2015-02" db="EMBL/GenBank/DDBJ databases">
        <title>Genome sequence of thermotolerant Streptomyces cyaneogriseus subsp. Noncyanogenus NMWT1, the producer of nematocidal antibiotics nemadectin.</title>
        <authorList>
            <person name="Wang H."/>
            <person name="Li C."/>
            <person name="Xiang W."/>
            <person name="Wang X."/>
        </authorList>
    </citation>
    <scope>NUCLEOTIDE SEQUENCE [LARGE SCALE GENOMIC DNA]</scope>
    <source>
        <strain evidence="1 2">NMWT 1</strain>
    </source>
</reference>
<evidence type="ECO:0000313" key="1">
    <source>
        <dbReference type="EMBL" id="AJP03782.1"/>
    </source>
</evidence>
<keyword evidence="2" id="KW-1185">Reference proteome</keyword>
<dbReference type="PATRIC" id="fig|477245.3.peg.4676"/>
<dbReference type="HOGENOM" id="CLU_1531695_0_0_11"/>
<dbReference type="RefSeq" id="WP_044383835.1">
    <property type="nucleotide sequence ID" value="NZ_CP010849.1"/>
</dbReference>
<organism evidence="1 2">
    <name type="scientific">Streptomyces cyaneogriseus subsp. noncyanogenus</name>
    <dbReference type="NCBI Taxonomy" id="477245"/>
    <lineage>
        <taxon>Bacteria</taxon>
        <taxon>Bacillati</taxon>
        <taxon>Actinomycetota</taxon>
        <taxon>Actinomycetes</taxon>
        <taxon>Kitasatosporales</taxon>
        <taxon>Streptomycetaceae</taxon>
        <taxon>Streptomyces</taxon>
    </lineage>
</organism>
<dbReference type="Proteomes" id="UP000032234">
    <property type="component" value="Chromosome"/>
</dbReference>
<dbReference type="AlphaFoldDB" id="A0A0C5FUP8"/>
<dbReference type="KEGG" id="scw:TU94_22135"/>
<dbReference type="PROSITE" id="PS51257">
    <property type="entry name" value="PROKAR_LIPOPROTEIN"/>
    <property type="match status" value="1"/>
</dbReference>
<accession>A0A0C5FUP8</accession>